<evidence type="ECO:0000313" key="9">
    <source>
        <dbReference type="Proteomes" id="UP000664521"/>
    </source>
</evidence>
<organism evidence="8 9">
    <name type="scientific">Heterodermia speciosa</name>
    <dbReference type="NCBI Taxonomy" id="116794"/>
    <lineage>
        <taxon>Eukaryota</taxon>
        <taxon>Fungi</taxon>
        <taxon>Dikarya</taxon>
        <taxon>Ascomycota</taxon>
        <taxon>Pezizomycotina</taxon>
        <taxon>Lecanoromycetes</taxon>
        <taxon>OSLEUM clade</taxon>
        <taxon>Lecanoromycetidae</taxon>
        <taxon>Caliciales</taxon>
        <taxon>Physciaceae</taxon>
        <taxon>Heterodermia</taxon>
    </lineage>
</organism>
<name>A0A8H3FZP5_9LECA</name>
<keyword evidence="9" id="KW-1185">Reference proteome</keyword>
<evidence type="ECO:0000313" key="8">
    <source>
        <dbReference type="EMBL" id="CAF9933601.1"/>
    </source>
</evidence>
<evidence type="ECO:0000256" key="4">
    <source>
        <dbReference type="ARBA" id="ARBA00022824"/>
    </source>
</evidence>
<comment type="pathway">
    <text evidence="7">Protein modification; protein glycosylation.</text>
</comment>
<evidence type="ECO:0000256" key="1">
    <source>
        <dbReference type="ARBA" id="ARBA00004477"/>
    </source>
</evidence>
<reference evidence="8" key="1">
    <citation type="submission" date="2021-03" db="EMBL/GenBank/DDBJ databases">
        <authorList>
            <person name="Tagirdzhanova G."/>
        </authorList>
    </citation>
    <scope>NUCLEOTIDE SEQUENCE</scope>
</reference>
<comment type="function">
    <text evidence="7">Stabilizer subunit of the dolichol-phosphate mannose (DPM) synthase complex; tethers catalytic subunit to the ER.</text>
</comment>
<comment type="caution">
    <text evidence="8">The sequence shown here is derived from an EMBL/GenBank/DDBJ whole genome shotgun (WGS) entry which is preliminary data.</text>
</comment>
<dbReference type="EMBL" id="CAJPDS010000069">
    <property type="protein sequence ID" value="CAF9933601.1"/>
    <property type="molecule type" value="Genomic_DNA"/>
</dbReference>
<accession>A0A8H3FZP5</accession>
<gene>
    <name evidence="8" type="ORF">HETSPECPRED_008711</name>
</gene>
<comment type="subcellular location">
    <subcellularLocation>
        <location evidence="1 7">Endoplasmic reticulum membrane</location>
        <topology evidence="1 7">Multi-pass membrane protein</topology>
    </subcellularLocation>
</comment>
<dbReference type="AlphaFoldDB" id="A0A8H3FZP5"/>
<proteinExistence type="inferred from homology"/>
<dbReference type="PANTHER" id="PTHR16433">
    <property type="entry name" value="DOLICHOL-PHOSPHATE MANNOSYLTRANSFERASE SUBUNIT 3"/>
    <property type="match status" value="1"/>
</dbReference>
<keyword evidence="4 7" id="KW-0256">Endoplasmic reticulum</keyword>
<feature type="transmembrane region" description="Helical" evidence="7">
    <location>
        <begin position="65"/>
        <end position="87"/>
    </location>
</feature>
<dbReference type="UniPathway" id="UPA00378"/>
<dbReference type="GO" id="GO:0006506">
    <property type="term" value="P:GPI anchor biosynthetic process"/>
    <property type="evidence" value="ECO:0007669"/>
    <property type="project" value="TreeGrafter"/>
</dbReference>
<dbReference type="PANTHER" id="PTHR16433:SF0">
    <property type="entry name" value="DOLICHOL-PHOSPHATE MANNOSYLTRANSFERASE SUBUNIT 3"/>
    <property type="match status" value="1"/>
</dbReference>
<dbReference type="OrthoDB" id="2014333at2759"/>
<dbReference type="Pfam" id="PF08285">
    <property type="entry name" value="DPM3"/>
    <property type="match status" value="2"/>
</dbReference>
<evidence type="ECO:0000256" key="6">
    <source>
        <dbReference type="ARBA" id="ARBA00023136"/>
    </source>
</evidence>
<comment type="subunit">
    <text evidence="7">Component of the dolichol-phosphate mannose (DPM) synthase complex.</text>
</comment>
<dbReference type="GO" id="GO:0005789">
    <property type="term" value="C:endoplasmic reticulum membrane"/>
    <property type="evidence" value="ECO:0007669"/>
    <property type="project" value="UniProtKB-SubCell"/>
</dbReference>
<keyword evidence="6 7" id="KW-0472">Membrane</keyword>
<evidence type="ECO:0000256" key="7">
    <source>
        <dbReference type="RuleBase" id="RU365085"/>
    </source>
</evidence>
<evidence type="ECO:0000256" key="2">
    <source>
        <dbReference type="ARBA" id="ARBA00010430"/>
    </source>
</evidence>
<dbReference type="GO" id="GO:0033185">
    <property type="term" value="C:dolichol-phosphate-mannose synthase complex"/>
    <property type="evidence" value="ECO:0007669"/>
    <property type="project" value="TreeGrafter"/>
</dbReference>
<evidence type="ECO:0000256" key="5">
    <source>
        <dbReference type="ARBA" id="ARBA00022989"/>
    </source>
</evidence>
<keyword evidence="5 7" id="KW-1133">Transmembrane helix</keyword>
<comment type="similarity">
    <text evidence="2 7">Belongs to the DPM3 family.</text>
</comment>
<dbReference type="Proteomes" id="UP000664521">
    <property type="component" value="Unassembled WGS sequence"/>
</dbReference>
<keyword evidence="3 7" id="KW-0812">Transmembrane</keyword>
<protein>
    <recommendedName>
        <fullName evidence="7">Dolichol-phosphate mannosyltransferase subunit 3</fullName>
    </recommendedName>
</protein>
<sequence length="115" mass="12897">MTRAQQTVSLGLLVTSVYLALFLQIVPVGTKIQDEIVPVVSLELPIQLLHTCKDSTDWHSQQLPFWALVSFGSYLLFKLGWGVFAFNDVPAAYQELMGEIDMARKELKKNGIDVD</sequence>
<evidence type="ECO:0000256" key="3">
    <source>
        <dbReference type="ARBA" id="ARBA00022692"/>
    </source>
</evidence>
<dbReference type="InterPro" id="IPR013174">
    <property type="entry name" value="DPM3"/>
</dbReference>
<feature type="transmembrane region" description="Helical" evidence="7">
    <location>
        <begin position="7"/>
        <end position="26"/>
    </location>
</feature>